<organism evidence="5 6">
    <name type="scientific">Aliterella atlantica CENA595</name>
    <dbReference type="NCBI Taxonomy" id="1618023"/>
    <lineage>
        <taxon>Bacteria</taxon>
        <taxon>Bacillati</taxon>
        <taxon>Cyanobacteriota</taxon>
        <taxon>Cyanophyceae</taxon>
        <taxon>Chroococcidiopsidales</taxon>
        <taxon>Aliterellaceae</taxon>
        <taxon>Aliterella</taxon>
    </lineage>
</organism>
<comment type="similarity">
    <text evidence="1">Belongs to the P-Pant transferase superfamily. Gsp/Sfp/HetI/AcpT family.</text>
</comment>
<keyword evidence="6" id="KW-1185">Reference proteome</keyword>
<protein>
    <submittedName>
        <fullName evidence="5">Uncharacterized protein</fullName>
    </submittedName>
</protein>
<dbReference type="PATRIC" id="fig|1618023.3.peg.655"/>
<dbReference type="PANTHER" id="PTHR12215">
    <property type="entry name" value="PHOSPHOPANTETHEINE TRANSFERASE"/>
    <property type="match status" value="1"/>
</dbReference>
<dbReference type="OrthoDB" id="9808281at2"/>
<dbReference type="SUPFAM" id="SSF56214">
    <property type="entry name" value="4'-phosphopantetheinyl transferase"/>
    <property type="match status" value="2"/>
</dbReference>
<dbReference type="Pfam" id="PF22624">
    <property type="entry name" value="AASDHPPT_N"/>
    <property type="match status" value="1"/>
</dbReference>
<dbReference type="InterPro" id="IPR050559">
    <property type="entry name" value="P-Pant_transferase_sf"/>
</dbReference>
<dbReference type="Proteomes" id="UP000032452">
    <property type="component" value="Unassembled WGS sequence"/>
</dbReference>
<name>A0A0D8ZWD3_9CYAN</name>
<evidence type="ECO:0000313" key="6">
    <source>
        <dbReference type="Proteomes" id="UP000032452"/>
    </source>
</evidence>
<dbReference type="Pfam" id="PF01648">
    <property type="entry name" value="ACPS"/>
    <property type="match status" value="1"/>
</dbReference>
<comment type="caution">
    <text evidence="5">The sequence shown here is derived from an EMBL/GenBank/DDBJ whole genome shotgun (WGS) entry which is preliminary data.</text>
</comment>
<accession>A0A0D8ZWD3</accession>
<evidence type="ECO:0000256" key="2">
    <source>
        <dbReference type="ARBA" id="ARBA00022679"/>
    </source>
</evidence>
<dbReference type="STRING" id="1618023.UH38_03965"/>
<dbReference type="GO" id="GO:0008897">
    <property type="term" value="F:holo-[acyl-carrier-protein] synthase activity"/>
    <property type="evidence" value="ECO:0007669"/>
    <property type="project" value="InterPro"/>
</dbReference>
<dbReference type="GO" id="GO:0019878">
    <property type="term" value="P:lysine biosynthetic process via aminoadipic acid"/>
    <property type="evidence" value="ECO:0007669"/>
    <property type="project" value="TreeGrafter"/>
</dbReference>
<evidence type="ECO:0000259" key="3">
    <source>
        <dbReference type="Pfam" id="PF01648"/>
    </source>
</evidence>
<keyword evidence="2" id="KW-0808">Transferase</keyword>
<proteinExistence type="inferred from homology"/>
<dbReference type="Gene3D" id="3.90.470.20">
    <property type="entry name" value="4'-phosphopantetheinyl transferase domain"/>
    <property type="match status" value="2"/>
</dbReference>
<dbReference type="EMBL" id="JYON01000003">
    <property type="protein sequence ID" value="KJH72734.1"/>
    <property type="molecule type" value="Genomic_DNA"/>
</dbReference>
<dbReference type="AlphaFoldDB" id="A0A0D8ZWD3"/>
<sequence length="244" mass="27653">MVTSKVDLMWQMPPQKLSLSQSEVHIWRVFLDRPAGSINQLAQTLSADEYARAERFYFERDKNRFIVARAALRAILGSYLSIAADKVQFCYGHRGKPALAQTHAQSRLCFNLSHSEELAVCAITRDREVGVDVEFIRPITEAEQIAKRYFSARENASFQALPNSDKQAGFFYHWTRKEAYLKAEGEGLSANCDRFDASVASEEAKIQGTGDRWFLQGFTPAPNYIATVAVEGKGWEVTYWQIPL</sequence>
<evidence type="ECO:0000256" key="1">
    <source>
        <dbReference type="ARBA" id="ARBA00010990"/>
    </source>
</evidence>
<gene>
    <name evidence="5" type="ORF">UH38_03965</name>
</gene>
<reference evidence="5 6" key="1">
    <citation type="submission" date="2015-02" db="EMBL/GenBank/DDBJ databases">
        <title>Draft genome of a novel marine cyanobacterium (Chroococcales) isolated from South Atlantic Ocean.</title>
        <authorList>
            <person name="Rigonato J."/>
            <person name="Alvarenga D.O."/>
            <person name="Branco L.H."/>
            <person name="Varani A.M."/>
            <person name="Brandini F.P."/>
            <person name="Fiore M.F."/>
        </authorList>
    </citation>
    <scope>NUCLEOTIDE SEQUENCE [LARGE SCALE GENOMIC DNA]</scope>
    <source>
        <strain evidence="5 6">CENA595</strain>
    </source>
</reference>
<dbReference type="InterPro" id="IPR008278">
    <property type="entry name" value="4-PPantetheinyl_Trfase_dom"/>
</dbReference>
<dbReference type="InterPro" id="IPR055066">
    <property type="entry name" value="AASDHPPT_N"/>
</dbReference>
<evidence type="ECO:0000259" key="4">
    <source>
        <dbReference type="Pfam" id="PF22624"/>
    </source>
</evidence>
<dbReference type="GO" id="GO:0005829">
    <property type="term" value="C:cytosol"/>
    <property type="evidence" value="ECO:0007669"/>
    <property type="project" value="TreeGrafter"/>
</dbReference>
<feature type="domain" description="4'-phosphopantetheinyl transferase" evidence="3">
    <location>
        <begin position="129"/>
        <end position="200"/>
    </location>
</feature>
<dbReference type="RefSeq" id="WP_045053347.1">
    <property type="nucleotide sequence ID" value="NZ_CAWMDP010000011.1"/>
</dbReference>
<dbReference type="PANTHER" id="PTHR12215:SF10">
    <property type="entry name" value="L-AMINOADIPATE-SEMIALDEHYDE DEHYDROGENASE-PHOSPHOPANTETHEINYL TRANSFERASE"/>
    <property type="match status" value="1"/>
</dbReference>
<evidence type="ECO:0000313" key="5">
    <source>
        <dbReference type="EMBL" id="KJH72734.1"/>
    </source>
</evidence>
<feature type="domain" description="4'-phosphopantetheinyl transferase N-terminal" evidence="4">
    <location>
        <begin position="39"/>
        <end position="122"/>
    </location>
</feature>
<dbReference type="InterPro" id="IPR037143">
    <property type="entry name" value="4-PPantetheinyl_Trfase_dom_sf"/>
</dbReference>
<dbReference type="GO" id="GO:0000287">
    <property type="term" value="F:magnesium ion binding"/>
    <property type="evidence" value="ECO:0007669"/>
    <property type="project" value="InterPro"/>
</dbReference>